<gene>
    <name evidence="1" type="ORF">G6F51_006772</name>
</gene>
<dbReference type="OrthoDB" id="2285175at2759"/>
<organism evidence="1 2">
    <name type="scientific">Rhizopus oryzae</name>
    <name type="common">Mucormycosis agent</name>
    <name type="synonym">Rhizopus arrhizus var. delemar</name>
    <dbReference type="NCBI Taxonomy" id="64495"/>
    <lineage>
        <taxon>Eukaryota</taxon>
        <taxon>Fungi</taxon>
        <taxon>Fungi incertae sedis</taxon>
        <taxon>Mucoromycota</taxon>
        <taxon>Mucoromycotina</taxon>
        <taxon>Mucoromycetes</taxon>
        <taxon>Mucorales</taxon>
        <taxon>Mucorineae</taxon>
        <taxon>Rhizopodaceae</taxon>
        <taxon>Rhizopus</taxon>
    </lineage>
</organism>
<dbReference type="AlphaFoldDB" id="A0A9P6YAV7"/>
<dbReference type="EMBL" id="JAANIT010000948">
    <property type="protein sequence ID" value="KAG1543279.1"/>
    <property type="molecule type" value="Genomic_DNA"/>
</dbReference>
<accession>A0A9P6YAV7</accession>
<evidence type="ECO:0000313" key="1">
    <source>
        <dbReference type="EMBL" id="KAG1543279.1"/>
    </source>
</evidence>
<sequence length="110" mass="11946">MDLKNQGFTIIGYCPVRVDPILYLPASRAHLSRLIRWRMGWIPGKPAPCPCGLGGTSRSLLMVCTLVPSALWCCLPMPSANYMGHPIDYALSLLPVSASARCPPFWSASG</sequence>
<reference evidence="1" key="1">
    <citation type="journal article" date="2020" name="Microb. Genom.">
        <title>Genetic diversity of clinical and environmental Mucorales isolates obtained from an investigation of mucormycosis cases among solid organ transplant recipients.</title>
        <authorList>
            <person name="Nguyen M.H."/>
            <person name="Kaul D."/>
            <person name="Muto C."/>
            <person name="Cheng S.J."/>
            <person name="Richter R.A."/>
            <person name="Bruno V.M."/>
            <person name="Liu G."/>
            <person name="Beyhan S."/>
            <person name="Sundermann A.J."/>
            <person name="Mounaud S."/>
            <person name="Pasculle A.W."/>
            <person name="Nierman W.C."/>
            <person name="Driscoll E."/>
            <person name="Cumbie R."/>
            <person name="Clancy C.J."/>
            <person name="Dupont C.L."/>
        </authorList>
    </citation>
    <scope>NUCLEOTIDE SEQUENCE</scope>
    <source>
        <strain evidence="1">GL16</strain>
    </source>
</reference>
<dbReference type="Proteomes" id="UP000717996">
    <property type="component" value="Unassembled WGS sequence"/>
</dbReference>
<dbReference type="OMA" id="PIDHVLN"/>
<comment type="caution">
    <text evidence="1">The sequence shown here is derived from an EMBL/GenBank/DDBJ whole genome shotgun (WGS) entry which is preliminary data.</text>
</comment>
<protein>
    <submittedName>
        <fullName evidence="1">Uncharacterized protein</fullName>
    </submittedName>
</protein>
<proteinExistence type="predicted"/>
<evidence type="ECO:0000313" key="2">
    <source>
        <dbReference type="Proteomes" id="UP000717996"/>
    </source>
</evidence>
<name>A0A9P6YAV7_RHIOR</name>